<evidence type="ECO:0000256" key="1">
    <source>
        <dbReference type="SAM" id="Phobius"/>
    </source>
</evidence>
<keyword evidence="1" id="KW-1133">Transmembrane helix</keyword>
<gene>
    <name evidence="2" type="ORF">DM01DRAFT_1279465</name>
</gene>
<dbReference type="Proteomes" id="UP000242146">
    <property type="component" value="Unassembled WGS sequence"/>
</dbReference>
<proteinExistence type="predicted"/>
<keyword evidence="1" id="KW-0472">Membrane</keyword>
<feature type="transmembrane region" description="Helical" evidence="1">
    <location>
        <begin position="237"/>
        <end position="260"/>
    </location>
</feature>
<sequence>MVFNGIDISARFYDFQLDVQNQLQQGALLTIEEHVQHLLALSSVLLLKPGRTHADLHNYIEPRTCDALSQHNILESVYQPFPDAYKSRIEEIVKRLVAIVPQNGPFTRLDASLQISALMENGICSPTNRILLSIRNMVERLPRYVVEDGPKETEFITRHLEAILTPLFEDLENNNATIQPDASINITNGASLGNRIGCGEVKAPYQALNHHLVSIDLMRIAVLAKDASDKHKLKSTFAFLVVGMFHCFYQLAVFLSFFFVQAIMSPFTSLIVTIYNSIPCLKSPTSSSLYALTMCLSSFHKYTRSST</sequence>
<evidence type="ECO:0000313" key="2">
    <source>
        <dbReference type="EMBL" id="ORX62108.1"/>
    </source>
</evidence>
<accession>A0A1X2GWW9</accession>
<dbReference type="AlphaFoldDB" id="A0A1X2GWW9"/>
<keyword evidence="3" id="KW-1185">Reference proteome</keyword>
<protein>
    <submittedName>
        <fullName evidence="2">Uncharacterized protein</fullName>
    </submittedName>
</protein>
<dbReference type="OrthoDB" id="2289025at2759"/>
<evidence type="ECO:0000313" key="3">
    <source>
        <dbReference type="Proteomes" id="UP000242146"/>
    </source>
</evidence>
<dbReference type="EMBL" id="MCGT01000002">
    <property type="protein sequence ID" value="ORX62108.1"/>
    <property type="molecule type" value="Genomic_DNA"/>
</dbReference>
<organism evidence="2 3">
    <name type="scientific">Hesseltinella vesiculosa</name>
    <dbReference type="NCBI Taxonomy" id="101127"/>
    <lineage>
        <taxon>Eukaryota</taxon>
        <taxon>Fungi</taxon>
        <taxon>Fungi incertae sedis</taxon>
        <taxon>Mucoromycota</taxon>
        <taxon>Mucoromycotina</taxon>
        <taxon>Mucoromycetes</taxon>
        <taxon>Mucorales</taxon>
        <taxon>Cunninghamellaceae</taxon>
        <taxon>Hesseltinella</taxon>
    </lineage>
</organism>
<reference evidence="2 3" key="1">
    <citation type="submission" date="2016-07" db="EMBL/GenBank/DDBJ databases">
        <title>Pervasive Adenine N6-methylation of Active Genes in Fungi.</title>
        <authorList>
            <consortium name="DOE Joint Genome Institute"/>
            <person name="Mondo S.J."/>
            <person name="Dannebaum R.O."/>
            <person name="Kuo R.C."/>
            <person name="Labutti K."/>
            <person name="Haridas S."/>
            <person name="Kuo A."/>
            <person name="Salamov A."/>
            <person name="Ahrendt S.R."/>
            <person name="Lipzen A."/>
            <person name="Sullivan W."/>
            <person name="Andreopoulos W.B."/>
            <person name="Clum A."/>
            <person name="Lindquist E."/>
            <person name="Daum C."/>
            <person name="Ramamoorthy G.K."/>
            <person name="Gryganskyi A."/>
            <person name="Culley D."/>
            <person name="Magnuson J.K."/>
            <person name="James T.Y."/>
            <person name="O'Malley M.A."/>
            <person name="Stajich J.E."/>
            <person name="Spatafora J.W."/>
            <person name="Visel A."/>
            <person name="Grigoriev I.V."/>
        </authorList>
    </citation>
    <scope>NUCLEOTIDE SEQUENCE [LARGE SCALE GENOMIC DNA]</scope>
    <source>
        <strain evidence="2 3">NRRL 3301</strain>
    </source>
</reference>
<name>A0A1X2GWW9_9FUNG</name>
<comment type="caution">
    <text evidence="2">The sequence shown here is derived from an EMBL/GenBank/DDBJ whole genome shotgun (WGS) entry which is preliminary data.</text>
</comment>
<keyword evidence="1" id="KW-0812">Transmembrane</keyword>